<evidence type="ECO:0000256" key="2">
    <source>
        <dbReference type="SAM" id="SignalP"/>
    </source>
</evidence>
<name>A0A7D9JAL1_PARCT</name>
<keyword evidence="2" id="KW-0732">Signal</keyword>
<feature type="chain" id="PRO_5043882202" evidence="2">
    <location>
        <begin position="27"/>
        <end position="1116"/>
    </location>
</feature>
<organism evidence="3 4">
    <name type="scientific">Paramuricea clavata</name>
    <name type="common">Red gorgonian</name>
    <name type="synonym">Violescent sea-whip</name>
    <dbReference type="NCBI Taxonomy" id="317549"/>
    <lineage>
        <taxon>Eukaryota</taxon>
        <taxon>Metazoa</taxon>
        <taxon>Cnidaria</taxon>
        <taxon>Anthozoa</taxon>
        <taxon>Octocorallia</taxon>
        <taxon>Malacalcyonacea</taxon>
        <taxon>Plexauridae</taxon>
        <taxon>Paramuricea</taxon>
    </lineage>
</organism>
<evidence type="ECO:0000313" key="3">
    <source>
        <dbReference type="EMBL" id="CAB4025175.1"/>
    </source>
</evidence>
<feature type="region of interest" description="Disordered" evidence="1">
    <location>
        <begin position="202"/>
        <end position="231"/>
    </location>
</feature>
<feature type="compositionally biased region" description="Polar residues" evidence="1">
    <location>
        <begin position="218"/>
        <end position="231"/>
    </location>
</feature>
<evidence type="ECO:0000313" key="4">
    <source>
        <dbReference type="Proteomes" id="UP001152795"/>
    </source>
</evidence>
<proteinExistence type="predicted"/>
<feature type="compositionally biased region" description="Polar residues" evidence="1">
    <location>
        <begin position="159"/>
        <end position="186"/>
    </location>
</feature>
<comment type="caution">
    <text evidence="3">The sequence shown here is derived from an EMBL/GenBank/DDBJ whole genome shotgun (WGS) entry which is preliminary data.</text>
</comment>
<dbReference type="InterPro" id="IPR000082">
    <property type="entry name" value="SEA_dom"/>
</dbReference>
<feature type="region of interest" description="Disordered" evidence="1">
    <location>
        <begin position="528"/>
        <end position="549"/>
    </location>
</feature>
<reference evidence="3" key="1">
    <citation type="submission" date="2020-04" db="EMBL/GenBank/DDBJ databases">
        <authorList>
            <person name="Alioto T."/>
            <person name="Alioto T."/>
            <person name="Gomez Garrido J."/>
        </authorList>
    </citation>
    <scope>NUCLEOTIDE SEQUENCE</scope>
    <source>
        <strain evidence="3">A484AB</strain>
    </source>
</reference>
<evidence type="ECO:0000256" key="1">
    <source>
        <dbReference type="SAM" id="MobiDB-lite"/>
    </source>
</evidence>
<feature type="compositionally biased region" description="Polar residues" evidence="1">
    <location>
        <begin position="130"/>
        <end position="148"/>
    </location>
</feature>
<dbReference type="EMBL" id="CACRXK020013460">
    <property type="protein sequence ID" value="CAB4025175.1"/>
    <property type="molecule type" value="Genomic_DNA"/>
</dbReference>
<keyword evidence="4" id="KW-1185">Reference proteome</keyword>
<dbReference type="Proteomes" id="UP001152795">
    <property type="component" value="Unassembled WGS sequence"/>
</dbReference>
<protein>
    <submittedName>
        <fullName evidence="3">Uncharacterized protein</fullName>
    </submittedName>
</protein>
<sequence length="1116" mass="123269">MWLGLAITHGLLLTFITILHRNTVNAEAEQTTTPTIVLSTVTIKPRLNVSLPSSEILNSMSSNAKLVASWHQKAALNSFSNTPNSIMDVQASSATIIPAKERNKNGKHKSTTSVHSITLVSLNHEQSSATLGVDGKTNTSVTENTNMTDPMPWEKSKTKMLTTTPVKSRQSSLDSTTVKMPPNSGKTQFISSATWTEKAHMKANSTTGISSFKEKQANKTSVLEPSSSDQRSIFSSPIVDMTELSRRKMSKGRTNSTRNDTMVRHGITAIANRTKMASHISILSQFSKISSNQAHIADNSTTSFYNTITNRTEELQMSPSITMVKKPEANYAIHASGSTNSIRNVQISETIAEIKPSGITLFADTKIQYSTQVSTRLTPSPTKLKVQQFSVTIKITSETFRNEYITSAREFMQKSREIKEQFDQVFKDMEEYLFTDVLRFFRGSLGCDVVIHTESVESKPVSIDRISNTLKQAKSTKGGFGKYVVGDIDVEEKNPDVQGRDDDDNKETWGRMPITALANVLSTVTTEPPSNVPLQSSVHSETKPNTQPLKMKNISTSINTLLTNGYSIISTDTKDIIVNSSALFYASKAIPEASTIRGEIPTRISSSAKLASSSVYRIESSLLMKAFNDSKKTVVSIMAVQASTTSKQETSPILIHSKERNEDATRRVIFSQTHSVSMAMGSSIQPKHLTVSSNTPRQSTILITLASSNHEQSSITLGLHGKANTSDTEEKSFTVSMPWENSKIMMLTTTSVKSMHPNSGKSQMINITASTAPPESKSNRAIVVVTKEKNTSIPFIRATKSFPKTEVSASYSRNISEKAHMKANSTKGISTSEIKQANKTAVLEPSPSLVSKQKRSEIKVVFTSPAVNMTEMLYSKISKGRINPTRNDTTVQHSTSKSGLLANNYTSKMNSTKEKRPDKTTNLENFITSSPVEKLDSLNKTLIPTPVPYISLLERYVSSDMTATANRTTMASHILMSGQFSKISSNQTHIAKNVTTFRMIQPSTIIQYSTHVSTRPTSSPTKFKVQQFRVTIKITSETFRNEYITSARAFRQKRNEIAEQFDRVFKDMEEYLFTEVLRFFNGSLGCDVVIHTESVESKPVSIDRISNTLQQAKSTK</sequence>
<accession>A0A7D9JAL1</accession>
<gene>
    <name evidence="3" type="ORF">PACLA_8A025390</name>
</gene>
<feature type="region of interest" description="Disordered" evidence="1">
    <location>
        <begin position="130"/>
        <end position="186"/>
    </location>
</feature>
<dbReference type="AlphaFoldDB" id="A0A7D9JAL1"/>
<dbReference type="PROSITE" id="PS50024">
    <property type="entry name" value="SEA"/>
    <property type="match status" value="2"/>
</dbReference>
<feature type="signal peptide" evidence="2">
    <location>
        <begin position="1"/>
        <end position="26"/>
    </location>
</feature>